<proteinExistence type="predicted"/>
<keyword evidence="2" id="KW-1185">Reference proteome</keyword>
<dbReference type="EMBL" id="JAEHOE010000208">
    <property type="protein sequence ID" value="KAG2482669.1"/>
    <property type="molecule type" value="Genomic_DNA"/>
</dbReference>
<dbReference type="Proteomes" id="UP000612055">
    <property type="component" value="Unassembled WGS sequence"/>
</dbReference>
<sequence>MEDLQYSHIREHTNDDQHNLHVVGAEMWLYGQAHLKILSQASMYSRLGAMAGPHTQYYSVPLRGQRECWLHKHDEALDSLERIAGWVTGI</sequence>
<dbReference type="AlphaFoldDB" id="A0A835XFY6"/>
<comment type="caution">
    <text evidence="1">The sequence shown here is derived from an EMBL/GenBank/DDBJ whole genome shotgun (WGS) entry which is preliminary data.</text>
</comment>
<reference evidence="1" key="1">
    <citation type="journal article" date="2020" name="bioRxiv">
        <title>Comparative genomics of Chlamydomonas.</title>
        <authorList>
            <person name="Craig R.J."/>
            <person name="Hasan A.R."/>
            <person name="Ness R.W."/>
            <person name="Keightley P.D."/>
        </authorList>
    </citation>
    <scope>NUCLEOTIDE SEQUENCE</scope>
    <source>
        <strain evidence="1">CCAP 11/70</strain>
    </source>
</reference>
<gene>
    <name evidence="1" type="ORF">HYH03_018406</name>
</gene>
<protein>
    <submittedName>
        <fullName evidence="1">Uncharacterized protein</fullName>
    </submittedName>
</protein>
<dbReference type="OrthoDB" id="543231at2759"/>
<accession>A0A835XFY6</accession>
<name>A0A835XFY6_9CHLO</name>
<evidence type="ECO:0000313" key="1">
    <source>
        <dbReference type="EMBL" id="KAG2482669.1"/>
    </source>
</evidence>
<organism evidence="1 2">
    <name type="scientific">Edaphochlamys debaryana</name>
    <dbReference type="NCBI Taxonomy" id="47281"/>
    <lineage>
        <taxon>Eukaryota</taxon>
        <taxon>Viridiplantae</taxon>
        <taxon>Chlorophyta</taxon>
        <taxon>core chlorophytes</taxon>
        <taxon>Chlorophyceae</taxon>
        <taxon>CS clade</taxon>
        <taxon>Chlamydomonadales</taxon>
        <taxon>Chlamydomonadales incertae sedis</taxon>
        <taxon>Edaphochlamys</taxon>
    </lineage>
</organism>
<evidence type="ECO:0000313" key="2">
    <source>
        <dbReference type="Proteomes" id="UP000612055"/>
    </source>
</evidence>